<keyword evidence="1 4" id="KW-0378">Hydrolase</keyword>
<keyword evidence="5" id="KW-1185">Reference proteome</keyword>
<dbReference type="Pfam" id="PF07228">
    <property type="entry name" value="SpoIIE"/>
    <property type="match status" value="1"/>
</dbReference>
<feature type="transmembrane region" description="Helical" evidence="2">
    <location>
        <begin position="59"/>
        <end position="80"/>
    </location>
</feature>
<dbReference type="PANTHER" id="PTHR43156:SF2">
    <property type="entry name" value="STAGE II SPORULATION PROTEIN E"/>
    <property type="match status" value="1"/>
</dbReference>
<comment type="caution">
    <text evidence="4">The sequence shown here is derived from an EMBL/GenBank/DDBJ whole genome shotgun (WGS) entry which is preliminary data.</text>
</comment>
<keyword evidence="2" id="KW-1133">Transmembrane helix</keyword>
<proteinExistence type="predicted"/>
<dbReference type="SUPFAM" id="SSF81606">
    <property type="entry name" value="PP2C-like"/>
    <property type="match status" value="1"/>
</dbReference>
<evidence type="ECO:0000259" key="3">
    <source>
        <dbReference type="SMART" id="SM00331"/>
    </source>
</evidence>
<dbReference type="GO" id="GO:0004722">
    <property type="term" value="F:protein serine/threonine phosphatase activity"/>
    <property type="evidence" value="ECO:0007669"/>
    <property type="project" value="UniProtKB-EC"/>
</dbReference>
<dbReference type="RefSeq" id="WP_358359741.1">
    <property type="nucleotide sequence ID" value="NZ_JBEZFP010000093.1"/>
</dbReference>
<dbReference type="Gene3D" id="3.60.40.10">
    <property type="entry name" value="PPM-type phosphatase domain"/>
    <property type="match status" value="1"/>
</dbReference>
<reference evidence="4 5" key="1">
    <citation type="submission" date="2024-06" db="EMBL/GenBank/DDBJ databases">
        <title>The Natural Products Discovery Center: Release of the First 8490 Sequenced Strains for Exploring Actinobacteria Biosynthetic Diversity.</title>
        <authorList>
            <person name="Kalkreuter E."/>
            <person name="Kautsar S.A."/>
            <person name="Yang D."/>
            <person name="Bader C.D."/>
            <person name="Teijaro C.N."/>
            <person name="Fluegel L."/>
            <person name="Davis C.M."/>
            <person name="Simpson J.R."/>
            <person name="Lauterbach L."/>
            <person name="Steele A.D."/>
            <person name="Gui C."/>
            <person name="Meng S."/>
            <person name="Li G."/>
            <person name="Viehrig K."/>
            <person name="Ye F."/>
            <person name="Su P."/>
            <person name="Kiefer A.F."/>
            <person name="Nichols A."/>
            <person name="Cepeda A.J."/>
            <person name="Yan W."/>
            <person name="Fan B."/>
            <person name="Jiang Y."/>
            <person name="Adhikari A."/>
            <person name="Zheng C.-J."/>
            <person name="Schuster L."/>
            <person name="Cowan T.M."/>
            <person name="Smanski M.J."/>
            <person name="Chevrette M.G."/>
            <person name="De Carvalho L.P.S."/>
            <person name="Shen B."/>
        </authorList>
    </citation>
    <scope>NUCLEOTIDE SEQUENCE [LARGE SCALE GENOMIC DNA]</scope>
    <source>
        <strain evidence="4 5">NPDC048946</strain>
    </source>
</reference>
<dbReference type="Proteomes" id="UP001551482">
    <property type="component" value="Unassembled WGS sequence"/>
</dbReference>
<feature type="transmembrane region" description="Helical" evidence="2">
    <location>
        <begin position="86"/>
        <end position="107"/>
    </location>
</feature>
<gene>
    <name evidence="4" type="ORF">AB0C36_29340</name>
</gene>
<evidence type="ECO:0000313" key="5">
    <source>
        <dbReference type="Proteomes" id="UP001551482"/>
    </source>
</evidence>
<evidence type="ECO:0000256" key="2">
    <source>
        <dbReference type="SAM" id="Phobius"/>
    </source>
</evidence>
<name>A0ABV3DPB9_9ACTN</name>
<dbReference type="EC" id="3.1.3.16" evidence="4"/>
<evidence type="ECO:0000256" key="1">
    <source>
        <dbReference type="ARBA" id="ARBA00022801"/>
    </source>
</evidence>
<dbReference type="InterPro" id="IPR052016">
    <property type="entry name" value="Bact_Sigma-Reg"/>
</dbReference>
<dbReference type="SMART" id="SM00331">
    <property type="entry name" value="PP2C_SIG"/>
    <property type="match status" value="1"/>
</dbReference>
<sequence>MATPRRDEGSASGKPLVQIARWAPVALISMAVVVDVVTPGAQRFDRYLAAAPALAAATWGVRGTVTIGAFACLLQILLGYDRGSQYHAPAVNSMVVIAVVTLAAAYASHVRQRQERDLSDVRAVAETAQSMVLRPLPRHLDDVDLDVLYVAAAAQARIGGDFYEALRTEHGVRLVLGDVQGKGLSAVEVASVLLGSFREAAYDAPDLPTLVARMELSMARYTAQPPASDAAERFATTLLMEFPEGRPVARVLNLGHPAPLLLRGRAVSEVEPVSPLLPVNLSGLMPGSAAEPDAYAVETVPFSPGDRLLLYTDGVSETRGADGSFYPLADRVRDWTAEPPARLLEHLRNDLAEFGASPGDDDVAALVVRRRP</sequence>
<dbReference type="PANTHER" id="PTHR43156">
    <property type="entry name" value="STAGE II SPORULATION PROTEIN E-RELATED"/>
    <property type="match status" value="1"/>
</dbReference>
<organism evidence="4 5">
    <name type="scientific">Streptodolium elevatio</name>
    <dbReference type="NCBI Taxonomy" id="3157996"/>
    <lineage>
        <taxon>Bacteria</taxon>
        <taxon>Bacillati</taxon>
        <taxon>Actinomycetota</taxon>
        <taxon>Actinomycetes</taxon>
        <taxon>Kitasatosporales</taxon>
        <taxon>Streptomycetaceae</taxon>
        <taxon>Streptodolium</taxon>
    </lineage>
</organism>
<accession>A0ABV3DPB9</accession>
<dbReference type="EMBL" id="JBEZFP010000093">
    <property type="protein sequence ID" value="MEU8137605.1"/>
    <property type="molecule type" value="Genomic_DNA"/>
</dbReference>
<dbReference type="InterPro" id="IPR036457">
    <property type="entry name" value="PPM-type-like_dom_sf"/>
</dbReference>
<dbReference type="InterPro" id="IPR001932">
    <property type="entry name" value="PPM-type_phosphatase-like_dom"/>
</dbReference>
<feature type="transmembrane region" description="Helical" evidence="2">
    <location>
        <begin position="20"/>
        <end position="38"/>
    </location>
</feature>
<keyword evidence="2" id="KW-0812">Transmembrane</keyword>
<evidence type="ECO:0000313" key="4">
    <source>
        <dbReference type="EMBL" id="MEU8137605.1"/>
    </source>
</evidence>
<feature type="domain" description="PPM-type phosphatase" evidence="3">
    <location>
        <begin position="144"/>
        <end position="370"/>
    </location>
</feature>
<protein>
    <submittedName>
        <fullName evidence="4">PP2C family protein-serine/threonine phosphatase</fullName>
        <ecNumber evidence="4">3.1.3.16</ecNumber>
    </submittedName>
</protein>
<keyword evidence="2" id="KW-0472">Membrane</keyword>